<dbReference type="Gramene" id="rna47249">
    <property type="protein sequence ID" value="RHN40986.1"/>
    <property type="gene ID" value="gene47249"/>
</dbReference>
<dbReference type="EMBL" id="PSQE01000008">
    <property type="protein sequence ID" value="RHN40986.1"/>
    <property type="molecule type" value="Genomic_DNA"/>
</dbReference>
<evidence type="ECO:0000256" key="1">
    <source>
        <dbReference type="SAM" id="MobiDB-lite"/>
    </source>
</evidence>
<reference evidence="2" key="1">
    <citation type="journal article" date="2018" name="Nat. Plants">
        <title>Whole-genome landscape of Medicago truncatula symbiotic genes.</title>
        <authorList>
            <person name="Pecrix Y."/>
            <person name="Gamas P."/>
            <person name="Carrere S."/>
        </authorList>
    </citation>
    <scope>NUCLEOTIDE SEQUENCE</scope>
    <source>
        <tissue evidence="2">Leaves</tissue>
    </source>
</reference>
<organism evidence="2">
    <name type="scientific">Medicago truncatula</name>
    <name type="common">Barrel medic</name>
    <name type="synonym">Medicago tribuloides</name>
    <dbReference type="NCBI Taxonomy" id="3880"/>
    <lineage>
        <taxon>Eukaryota</taxon>
        <taxon>Viridiplantae</taxon>
        <taxon>Streptophyta</taxon>
        <taxon>Embryophyta</taxon>
        <taxon>Tracheophyta</taxon>
        <taxon>Spermatophyta</taxon>
        <taxon>Magnoliopsida</taxon>
        <taxon>eudicotyledons</taxon>
        <taxon>Gunneridae</taxon>
        <taxon>Pentapetalae</taxon>
        <taxon>rosids</taxon>
        <taxon>fabids</taxon>
        <taxon>Fabales</taxon>
        <taxon>Fabaceae</taxon>
        <taxon>Papilionoideae</taxon>
        <taxon>50 kb inversion clade</taxon>
        <taxon>NPAAA clade</taxon>
        <taxon>Hologalegina</taxon>
        <taxon>IRL clade</taxon>
        <taxon>Trifolieae</taxon>
        <taxon>Medicago</taxon>
    </lineage>
</organism>
<proteinExistence type="predicted"/>
<accession>A0A396GIL5</accession>
<feature type="region of interest" description="Disordered" evidence="1">
    <location>
        <begin position="1"/>
        <end position="67"/>
    </location>
</feature>
<comment type="caution">
    <text evidence="2">The sequence shown here is derived from an EMBL/GenBank/DDBJ whole genome shotgun (WGS) entry which is preliminary data.</text>
</comment>
<feature type="compositionally biased region" description="Polar residues" evidence="1">
    <location>
        <begin position="1"/>
        <end position="39"/>
    </location>
</feature>
<sequence>MLHQNTPQNTSKHNIETIQQQADQASGNGSLSSQAQQPGKSHACSCRAQGSSPTPTKLMEYPRPAKS</sequence>
<protein>
    <submittedName>
        <fullName evidence="2">Uncharacterized protein</fullName>
    </submittedName>
</protein>
<dbReference type="Proteomes" id="UP000265566">
    <property type="component" value="Chromosome 8"/>
</dbReference>
<dbReference type="AlphaFoldDB" id="A0A396GIL5"/>
<gene>
    <name evidence="2" type="ORF">MtrunA17_Chr8g0361121</name>
</gene>
<evidence type="ECO:0000313" key="2">
    <source>
        <dbReference type="EMBL" id="RHN40986.1"/>
    </source>
</evidence>
<name>A0A396GIL5_MEDTR</name>